<evidence type="ECO:0000256" key="1">
    <source>
        <dbReference type="SAM" id="MobiDB-lite"/>
    </source>
</evidence>
<feature type="region of interest" description="Disordered" evidence="1">
    <location>
        <begin position="52"/>
        <end position="104"/>
    </location>
</feature>
<dbReference type="EMBL" id="BTGU01000019">
    <property type="protein sequence ID" value="GMN44734.1"/>
    <property type="molecule type" value="Genomic_DNA"/>
</dbReference>
<evidence type="ECO:0000313" key="2">
    <source>
        <dbReference type="EMBL" id="GMN44734.1"/>
    </source>
</evidence>
<keyword evidence="3" id="KW-1185">Reference proteome</keyword>
<name>A0AA88A2U7_FICCA</name>
<comment type="caution">
    <text evidence="2">The sequence shown here is derived from an EMBL/GenBank/DDBJ whole genome shotgun (WGS) entry which is preliminary data.</text>
</comment>
<gene>
    <name evidence="2" type="ORF">TIFTF001_013931</name>
</gene>
<organism evidence="2 3">
    <name type="scientific">Ficus carica</name>
    <name type="common">Common fig</name>
    <dbReference type="NCBI Taxonomy" id="3494"/>
    <lineage>
        <taxon>Eukaryota</taxon>
        <taxon>Viridiplantae</taxon>
        <taxon>Streptophyta</taxon>
        <taxon>Embryophyta</taxon>
        <taxon>Tracheophyta</taxon>
        <taxon>Spermatophyta</taxon>
        <taxon>Magnoliopsida</taxon>
        <taxon>eudicotyledons</taxon>
        <taxon>Gunneridae</taxon>
        <taxon>Pentapetalae</taxon>
        <taxon>rosids</taxon>
        <taxon>fabids</taxon>
        <taxon>Rosales</taxon>
        <taxon>Moraceae</taxon>
        <taxon>Ficeae</taxon>
        <taxon>Ficus</taxon>
    </lineage>
</organism>
<protein>
    <submittedName>
        <fullName evidence="2">Uncharacterized protein</fullName>
    </submittedName>
</protein>
<evidence type="ECO:0000313" key="3">
    <source>
        <dbReference type="Proteomes" id="UP001187192"/>
    </source>
</evidence>
<sequence length="104" mass="11608">MFRTNIVKQVSAGSSPPTLVSDCVSRAIRAKYWINHDKEARAQIFKTKKEEKAVVKPMQPRQSSEAYSKSQINNPAQVPNSLGGTRKRKFYGPGSAKELPSEED</sequence>
<dbReference type="Proteomes" id="UP001187192">
    <property type="component" value="Unassembled WGS sequence"/>
</dbReference>
<accession>A0AA88A2U7</accession>
<reference evidence="2" key="1">
    <citation type="submission" date="2023-07" db="EMBL/GenBank/DDBJ databases">
        <title>draft genome sequence of fig (Ficus carica).</title>
        <authorList>
            <person name="Takahashi T."/>
            <person name="Nishimura K."/>
        </authorList>
    </citation>
    <scope>NUCLEOTIDE SEQUENCE</scope>
</reference>
<feature type="compositionally biased region" description="Polar residues" evidence="1">
    <location>
        <begin position="60"/>
        <end position="83"/>
    </location>
</feature>
<proteinExistence type="predicted"/>
<dbReference type="AlphaFoldDB" id="A0AA88A2U7"/>